<feature type="non-terminal residue" evidence="2">
    <location>
        <position position="67"/>
    </location>
</feature>
<organism evidence="2 3">
    <name type="scientific">Staphylococcus condimenti</name>
    <dbReference type="NCBI Taxonomy" id="70255"/>
    <lineage>
        <taxon>Bacteria</taxon>
        <taxon>Bacillati</taxon>
        <taxon>Bacillota</taxon>
        <taxon>Bacilli</taxon>
        <taxon>Bacillales</taxon>
        <taxon>Staphylococcaceae</taxon>
        <taxon>Staphylococcus</taxon>
    </lineage>
</organism>
<accession>A0A4Q7CKJ7</accession>
<proteinExistence type="predicted"/>
<dbReference type="PANTHER" id="PTHR30185:SF12">
    <property type="entry name" value="TRANSCRIPTIONAL REGULATOR MANR"/>
    <property type="match status" value="1"/>
</dbReference>
<dbReference type="InterPro" id="IPR050661">
    <property type="entry name" value="BglG_antiterminators"/>
</dbReference>
<dbReference type="RefSeq" id="WP_130135919.1">
    <property type="nucleotide sequence ID" value="NZ_RQTE01000618.1"/>
</dbReference>
<comment type="caution">
    <text evidence="2">The sequence shown here is derived from an EMBL/GenBank/DDBJ whole genome shotgun (WGS) entry which is preliminary data.</text>
</comment>
<sequence length="67" mass="7951">MIARQIKLIQLFLNNEYQFLTSDEVASFLDVSNRTIRNDIKYINSSFLKDVIKSIKSRGYQLDTDRY</sequence>
<evidence type="ECO:0000259" key="1">
    <source>
        <dbReference type="Pfam" id="PF08279"/>
    </source>
</evidence>
<feature type="domain" description="Helix-turn-helix type 11" evidence="1">
    <location>
        <begin position="4"/>
        <end position="61"/>
    </location>
</feature>
<dbReference type="InterPro" id="IPR013196">
    <property type="entry name" value="HTH_11"/>
</dbReference>
<evidence type="ECO:0000313" key="3">
    <source>
        <dbReference type="Proteomes" id="UP000293854"/>
    </source>
</evidence>
<dbReference type="SUPFAM" id="SSF46785">
    <property type="entry name" value="Winged helix' DNA-binding domain"/>
    <property type="match status" value="1"/>
</dbReference>
<dbReference type="InterPro" id="IPR036388">
    <property type="entry name" value="WH-like_DNA-bd_sf"/>
</dbReference>
<dbReference type="Gene3D" id="1.10.10.10">
    <property type="entry name" value="Winged helix-like DNA-binding domain superfamily/Winged helix DNA-binding domain"/>
    <property type="match status" value="1"/>
</dbReference>
<dbReference type="InterPro" id="IPR036390">
    <property type="entry name" value="WH_DNA-bd_sf"/>
</dbReference>
<gene>
    <name evidence="2" type="ORF">EIG99_14335</name>
</gene>
<dbReference type="Pfam" id="PF08279">
    <property type="entry name" value="HTH_11"/>
    <property type="match status" value="1"/>
</dbReference>
<reference evidence="2 3" key="1">
    <citation type="submission" date="2018-11" db="EMBL/GenBank/DDBJ databases">
        <title>Genomic profiling of Staphylococcus species from a Poultry farm system in KwaZulu-Natal, South Africa.</title>
        <authorList>
            <person name="Amoako D.G."/>
            <person name="Somboro A.M."/>
            <person name="Abia A.L.K."/>
            <person name="Bester L.A."/>
            <person name="Essack S.Y."/>
        </authorList>
    </citation>
    <scope>NUCLEOTIDE SEQUENCE [LARGE SCALE GENOMIC DNA]</scope>
    <source>
        <strain evidence="2 3">SA11</strain>
    </source>
</reference>
<dbReference type="EMBL" id="RQTE01000618">
    <property type="protein sequence ID" value="RZH98430.1"/>
    <property type="molecule type" value="Genomic_DNA"/>
</dbReference>
<dbReference type="Proteomes" id="UP000293854">
    <property type="component" value="Unassembled WGS sequence"/>
</dbReference>
<dbReference type="AlphaFoldDB" id="A0A4Q7CKJ7"/>
<protein>
    <submittedName>
        <fullName evidence="2">HTH domain-containing protein</fullName>
    </submittedName>
</protein>
<dbReference type="PANTHER" id="PTHR30185">
    <property type="entry name" value="CRYPTIC BETA-GLUCOSIDE BGL OPERON ANTITERMINATOR"/>
    <property type="match status" value="1"/>
</dbReference>
<evidence type="ECO:0000313" key="2">
    <source>
        <dbReference type="EMBL" id="RZH98430.1"/>
    </source>
</evidence>
<name>A0A4Q7CKJ7_9STAP</name>